<dbReference type="InterPro" id="IPR046347">
    <property type="entry name" value="bZIP_sf"/>
</dbReference>
<dbReference type="PANTHER" id="PTHR46391:SF35">
    <property type="entry name" value="BASIC LEUCINE ZIPPER 34-LIKE ISOFORM X1"/>
    <property type="match status" value="1"/>
</dbReference>
<organism evidence="6 7">
    <name type="scientific">Ceratopteris richardii</name>
    <name type="common">Triangle waterfern</name>
    <dbReference type="NCBI Taxonomy" id="49495"/>
    <lineage>
        <taxon>Eukaryota</taxon>
        <taxon>Viridiplantae</taxon>
        <taxon>Streptophyta</taxon>
        <taxon>Embryophyta</taxon>
        <taxon>Tracheophyta</taxon>
        <taxon>Polypodiopsida</taxon>
        <taxon>Polypodiidae</taxon>
        <taxon>Polypodiales</taxon>
        <taxon>Pteridineae</taxon>
        <taxon>Pteridaceae</taxon>
        <taxon>Parkerioideae</taxon>
        <taxon>Ceratopteris</taxon>
    </lineage>
</organism>
<dbReference type="GO" id="GO:0003677">
    <property type="term" value="F:DNA binding"/>
    <property type="evidence" value="ECO:0007669"/>
    <property type="project" value="TreeGrafter"/>
</dbReference>
<dbReference type="OMA" id="MYPGKHA"/>
<dbReference type="SMART" id="SM00338">
    <property type="entry name" value="BRLZ"/>
    <property type="match status" value="1"/>
</dbReference>
<feature type="compositionally biased region" description="Polar residues" evidence="4">
    <location>
        <begin position="205"/>
        <end position="217"/>
    </location>
</feature>
<feature type="compositionally biased region" description="Basic and acidic residues" evidence="4">
    <location>
        <begin position="154"/>
        <end position="163"/>
    </location>
</feature>
<dbReference type="PANTHER" id="PTHR46391">
    <property type="entry name" value="BASIC LEUCINE ZIPPER 34"/>
    <property type="match status" value="1"/>
</dbReference>
<accession>A0A8T2S442</accession>
<dbReference type="GO" id="GO:0003700">
    <property type="term" value="F:DNA-binding transcription factor activity"/>
    <property type="evidence" value="ECO:0007669"/>
    <property type="project" value="InterPro"/>
</dbReference>
<feature type="domain" description="BZIP" evidence="5">
    <location>
        <begin position="242"/>
        <end position="293"/>
    </location>
</feature>
<dbReference type="EMBL" id="CM035428">
    <property type="protein sequence ID" value="KAH7302413.1"/>
    <property type="molecule type" value="Genomic_DNA"/>
</dbReference>
<name>A0A8T2S442_CERRI</name>
<feature type="region of interest" description="Disordered" evidence="4">
    <location>
        <begin position="81"/>
        <end position="102"/>
    </location>
</feature>
<evidence type="ECO:0000256" key="2">
    <source>
        <dbReference type="ARBA" id="ARBA00023163"/>
    </source>
</evidence>
<evidence type="ECO:0000259" key="5">
    <source>
        <dbReference type="PROSITE" id="PS50217"/>
    </source>
</evidence>
<dbReference type="SUPFAM" id="SSF57959">
    <property type="entry name" value="Leucine zipper domain"/>
    <property type="match status" value="1"/>
</dbReference>
<evidence type="ECO:0000313" key="7">
    <source>
        <dbReference type="Proteomes" id="UP000825935"/>
    </source>
</evidence>
<dbReference type="PROSITE" id="PS00036">
    <property type="entry name" value="BZIP_BASIC"/>
    <property type="match status" value="1"/>
</dbReference>
<dbReference type="OrthoDB" id="1435597at2759"/>
<protein>
    <recommendedName>
        <fullName evidence="5">BZIP domain-containing protein</fullName>
    </recommendedName>
</protein>
<keyword evidence="3" id="KW-0539">Nucleus</keyword>
<dbReference type="PROSITE" id="PS50217">
    <property type="entry name" value="BZIP"/>
    <property type="match status" value="1"/>
</dbReference>
<reference evidence="6 7" key="1">
    <citation type="submission" date="2021-08" db="EMBL/GenBank/DDBJ databases">
        <title>WGS assembly of Ceratopteris richardii.</title>
        <authorList>
            <person name="Marchant D.B."/>
            <person name="Chen G."/>
            <person name="Jenkins J."/>
            <person name="Shu S."/>
            <person name="Leebens-Mack J."/>
            <person name="Grimwood J."/>
            <person name="Schmutz J."/>
            <person name="Soltis P."/>
            <person name="Soltis D."/>
            <person name="Chen Z.-H."/>
        </authorList>
    </citation>
    <scope>NUCLEOTIDE SEQUENCE [LARGE SCALE GENOMIC DNA]</scope>
    <source>
        <strain evidence="6">Whitten #5841</strain>
        <tissue evidence="6">Leaf</tissue>
    </source>
</reference>
<dbReference type="Gene3D" id="1.20.5.170">
    <property type="match status" value="1"/>
</dbReference>
<dbReference type="InterPro" id="IPR004827">
    <property type="entry name" value="bZIP"/>
</dbReference>
<keyword evidence="1" id="KW-0805">Transcription regulation</keyword>
<dbReference type="CDD" id="cd14703">
    <property type="entry name" value="bZIP_plant_RF2"/>
    <property type="match status" value="1"/>
</dbReference>
<dbReference type="InterPro" id="IPR044759">
    <property type="entry name" value="bZIP_RF2"/>
</dbReference>
<feature type="region of interest" description="Disordered" evidence="4">
    <location>
        <begin position="144"/>
        <end position="217"/>
    </location>
</feature>
<evidence type="ECO:0000256" key="3">
    <source>
        <dbReference type="ARBA" id="ARBA00023242"/>
    </source>
</evidence>
<sequence>MANERVGMEGASVDWSYAASQSYLPPRSPIFSGGGQSNNQENSCFFSNWATHSQAGVHRRNHQRTTSTSFIPQTPAWVDDLLNDTPDVPPARSNHRRSSSDSLAFLDAPLQQMRIQKICEEEELDTMSMDPGLLRGSRTLSKVDEEPNLSNCAEDGHFGKHPNENGQSKQGINQLEKRFPVETSSARSDQDSANASSVDDKRTWNMGQSRNDNEVQSALKSEHLSLQAAKGEAVNLTDGTLDPKRAKRILANRQSAQRSRVRKLQYIAELERTVNVLQEEVSVLSPQVTYLDRHRILLNVDNSAMKQRIAALAQEKLFKDAHNEALKSELHRLRQLYQQQQHKQTPQTPPNIGCQQYEMTMSSQLDMKENSCLSDVSAHCMEEIRKNNEANVVKGPGQLRSPLMKPTGYRQCSNADDKGKDAPVPNMPGLAQIHTDF</sequence>
<dbReference type="AlphaFoldDB" id="A0A8T2S442"/>
<dbReference type="EMBL" id="CM035428">
    <property type="protein sequence ID" value="KAH7302414.1"/>
    <property type="molecule type" value="Genomic_DNA"/>
</dbReference>
<keyword evidence="2" id="KW-0804">Transcription</keyword>
<dbReference type="Proteomes" id="UP000825935">
    <property type="component" value="Chromosome 23"/>
</dbReference>
<gene>
    <name evidence="6" type="ORF">KP509_23G071200</name>
</gene>
<dbReference type="FunFam" id="1.20.5.170:FF:000086">
    <property type="entry name" value="Transcription factor VIP1"/>
    <property type="match status" value="1"/>
</dbReference>
<keyword evidence="7" id="KW-1185">Reference proteome</keyword>
<dbReference type="GO" id="GO:0045893">
    <property type="term" value="P:positive regulation of DNA-templated transcription"/>
    <property type="evidence" value="ECO:0007669"/>
    <property type="project" value="TreeGrafter"/>
</dbReference>
<dbReference type="GO" id="GO:0005634">
    <property type="term" value="C:nucleus"/>
    <property type="evidence" value="ECO:0007669"/>
    <property type="project" value="TreeGrafter"/>
</dbReference>
<proteinExistence type="predicted"/>
<dbReference type="Pfam" id="PF00170">
    <property type="entry name" value="bZIP_1"/>
    <property type="match status" value="1"/>
</dbReference>
<dbReference type="InterPro" id="IPR052483">
    <property type="entry name" value="bZIP_transcription_regulators"/>
</dbReference>
<feature type="compositionally biased region" description="Polar residues" evidence="4">
    <location>
        <begin position="164"/>
        <end position="173"/>
    </location>
</feature>
<feature type="compositionally biased region" description="Polar residues" evidence="4">
    <location>
        <begin position="182"/>
        <end position="197"/>
    </location>
</feature>
<evidence type="ECO:0000256" key="4">
    <source>
        <dbReference type="SAM" id="MobiDB-lite"/>
    </source>
</evidence>
<comment type="caution">
    <text evidence="6">The sequence shown here is derived from an EMBL/GenBank/DDBJ whole genome shotgun (WGS) entry which is preliminary data.</text>
</comment>
<evidence type="ECO:0000256" key="1">
    <source>
        <dbReference type="ARBA" id="ARBA00023015"/>
    </source>
</evidence>
<evidence type="ECO:0000313" key="6">
    <source>
        <dbReference type="EMBL" id="KAH7302413.1"/>
    </source>
</evidence>